<dbReference type="Gene3D" id="1.10.600.10">
    <property type="entry name" value="Farnesyl Diphosphate Synthase"/>
    <property type="match status" value="1"/>
</dbReference>
<proteinExistence type="inferred from homology"/>
<dbReference type="Proteomes" id="UP000075666">
    <property type="component" value="Unassembled WGS sequence"/>
</dbReference>
<dbReference type="RefSeq" id="WP_084347853.1">
    <property type="nucleotide sequence ID" value="NZ_LQYN01000107.1"/>
</dbReference>
<dbReference type="GO" id="GO:0046872">
    <property type="term" value="F:metal ion binding"/>
    <property type="evidence" value="ECO:0007669"/>
    <property type="project" value="UniProtKB-KW"/>
</dbReference>
<evidence type="ECO:0000256" key="1">
    <source>
        <dbReference type="ARBA" id="ARBA00001946"/>
    </source>
</evidence>
<dbReference type="EMBL" id="LQYN01000107">
    <property type="protein sequence ID" value="KYC92942.1"/>
    <property type="molecule type" value="Genomic_DNA"/>
</dbReference>
<protein>
    <submittedName>
        <fullName evidence="7">Uncharacterized protein</fullName>
    </submittedName>
</protein>
<keyword evidence="5" id="KW-0460">Magnesium</keyword>
<dbReference type="OrthoDB" id="1792811at2"/>
<dbReference type="AlphaFoldDB" id="A0A150KL16"/>
<comment type="caution">
    <text evidence="7">The sequence shown here is derived from an EMBL/GenBank/DDBJ whole genome shotgun (WGS) entry which is preliminary data.</text>
</comment>
<dbReference type="SFLD" id="SFLDS00005">
    <property type="entry name" value="Isoprenoid_Synthase_Type_I"/>
    <property type="match status" value="1"/>
</dbReference>
<gene>
    <name evidence="7" type="ORF">B4102_2052</name>
</gene>
<dbReference type="PATRIC" id="fig|46224.3.peg.522"/>
<evidence type="ECO:0000256" key="5">
    <source>
        <dbReference type="ARBA" id="ARBA00022842"/>
    </source>
</evidence>
<comment type="similarity">
    <text evidence="2 6">Belongs to the FPP/GGPP synthase family.</text>
</comment>
<evidence type="ECO:0000256" key="6">
    <source>
        <dbReference type="RuleBase" id="RU004466"/>
    </source>
</evidence>
<dbReference type="SUPFAM" id="SSF48576">
    <property type="entry name" value="Terpenoid synthases"/>
    <property type="match status" value="1"/>
</dbReference>
<comment type="cofactor">
    <cofactor evidence="1">
        <name>Mg(2+)</name>
        <dbReference type="ChEBI" id="CHEBI:18420"/>
    </cofactor>
</comment>
<keyword evidence="3 6" id="KW-0808">Transferase</keyword>
<evidence type="ECO:0000256" key="3">
    <source>
        <dbReference type="ARBA" id="ARBA00022679"/>
    </source>
</evidence>
<dbReference type="InterPro" id="IPR000092">
    <property type="entry name" value="Polyprenyl_synt"/>
</dbReference>
<dbReference type="CDD" id="cd00867">
    <property type="entry name" value="Trans_IPPS"/>
    <property type="match status" value="1"/>
</dbReference>
<sequence>MNEVASQYVEYHAKGHFPFGNLTFIHHDMFSGSCKEITTIAAAVELLVLSYDIFDDLEDKDNDEPPWMKDDEKALNIATGFIFAALSGIQSIKVCKRDEIIKKYCKHALIAINGQHVDLTNNVDNESNYIEIMKQKSGTLTALACILGVLAAGQDKDISLIEDYATNIGIAAQIRNDLKDVLRLDRKSDLINRKKTLATLYLLEHPDPMFNFIREYYQGILSKQELLSNRKFIESTLKESGVILYSNAMIKMYQNQAIEAVNQIKAEEKFKILLSSYI</sequence>
<dbReference type="GO" id="GO:0004659">
    <property type="term" value="F:prenyltransferase activity"/>
    <property type="evidence" value="ECO:0007669"/>
    <property type="project" value="InterPro"/>
</dbReference>
<dbReference type="GO" id="GO:0008299">
    <property type="term" value="P:isoprenoid biosynthetic process"/>
    <property type="evidence" value="ECO:0007669"/>
    <property type="project" value="InterPro"/>
</dbReference>
<dbReference type="STRING" id="46224.B4102_2052"/>
<name>A0A150KL16_9BACI</name>
<dbReference type="InterPro" id="IPR033965">
    <property type="entry name" value="ComQ"/>
</dbReference>
<organism evidence="7 8">
    <name type="scientific">Heyndrickxia sporothermodurans</name>
    <dbReference type="NCBI Taxonomy" id="46224"/>
    <lineage>
        <taxon>Bacteria</taxon>
        <taxon>Bacillati</taxon>
        <taxon>Bacillota</taxon>
        <taxon>Bacilli</taxon>
        <taxon>Bacillales</taxon>
        <taxon>Bacillaceae</taxon>
        <taxon>Heyndrickxia</taxon>
    </lineage>
</organism>
<keyword evidence="8" id="KW-1185">Reference proteome</keyword>
<dbReference type="Pfam" id="PF00348">
    <property type="entry name" value="polyprenyl_synt"/>
    <property type="match status" value="1"/>
</dbReference>
<evidence type="ECO:0000313" key="7">
    <source>
        <dbReference type="EMBL" id="KYC92942.1"/>
    </source>
</evidence>
<reference evidence="7 8" key="1">
    <citation type="submission" date="2016-01" db="EMBL/GenBank/DDBJ databases">
        <title>Genome Sequences of Twelve Sporeforming Bacillus Species Isolated from Foods.</title>
        <authorList>
            <person name="Berendsen E.M."/>
            <person name="Wells-Bennik M.H."/>
            <person name="Krawcyk A.O."/>
            <person name="De Jong A."/>
            <person name="Holsappel S."/>
            <person name="Eijlander R.T."/>
            <person name="Kuipers O.P."/>
        </authorList>
    </citation>
    <scope>NUCLEOTIDE SEQUENCE [LARGE SCALE GENOMIC DNA]</scope>
    <source>
        <strain evidence="7 8">B4102</strain>
    </source>
</reference>
<evidence type="ECO:0000256" key="4">
    <source>
        <dbReference type="ARBA" id="ARBA00022723"/>
    </source>
</evidence>
<dbReference type="PANTHER" id="PTHR12001:SF69">
    <property type="entry name" value="ALL TRANS-POLYPRENYL-DIPHOSPHATE SYNTHASE PDSS1"/>
    <property type="match status" value="1"/>
</dbReference>
<evidence type="ECO:0000256" key="2">
    <source>
        <dbReference type="ARBA" id="ARBA00006706"/>
    </source>
</evidence>
<dbReference type="SFLD" id="SFLDG01211">
    <property type="entry name" value="Competence_Regulatory_Protein"/>
    <property type="match status" value="1"/>
</dbReference>
<keyword evidence="4" id="KW-0479">Metal-binding</keyword>
<dbReference type="PANTHER" id="PTHR12001">
    <property type="entry name" value="GERANYLGERANYL PYROPHOSPHATE SYNTHASE"/>
    <property type="match status" value="1"/>
</dbReference>
<evidence type="ECO:0000313" key="8">
    <source>
        <dbReference type="Proteomes" id="UP000075666"/>
    </source>
</evidence>
<accession>A0A150KL16</accession>
<dbReference type="InterPro" id="IPR008949">
    <property type="entry name" value="Isoprenoid_synthase_dom_sf"/>
</dbReference>